<proteinExistence type="predicted"/>
<dbReference type="GO" id="GO:0006355">
    <property type="term" value="P:regulation of DNA-templated transcription"/>
    <property type="evidence" value="ECO:0007669"/>
    <property type="project" value="UniProtKB-ARBA"/>
</dbReference>
<gene>
    <name evidence="2" type="ORF">ACFPFO_20245</name>
</gene>
<dbReference type="EMBL" id="JBHSJG010000059">
    <property type="protein sequence ID" value="MFC4990048.1"/>
    <property type="molecule type" value="Genomic_DNA"/>
</dbReference>
<sequence>MPIDIETFTEGTSDDLTEVTNAEKVVRFLVRNNDKAFTPSEIADGTGVKKNSISTVLRRLEDREFVQHKGDYWAIGDEERVRDAYRFHQQLNELDDQFGEEDVEEWKAHAADGTDE</sequence>
<organism evidence="2 3">
    <name type="scientific">Saliphagus infecundisoli</name>
    <dbReference type="NCBI Taxonomy" id="1849069"/>
    <lineage>
        <taxon>Archaea</taxon>
        <taxon>Methanobacteriati</taxon>
        <taxon>Methanobacteriota</taxon>
        <taxon>Stenosarchaea group</taxon>
        <taxon>Halobacteria</taxon>
        <taxon>Halobacteriales</taxon>
        <taxon>Natrialbaceae</taxon>
        <taxon>Saliphagus</taxon>
    </lineage>
</organism>
<protein>
    <submittedName>
        <fullName evidence="2">MarR family transcriptional regulator</fullName>
    </submittedName>
</protein>
<dbReference type="Pfam" id="PF12802">
    <property type="entry name" value="MarR_2"/>
    <property type="match status" value="1"/>
</dbReference>
<feature type="domain" description="HTH marR-type" evidence="1">
    <location>
        <begin position="26"/>
        <end position="69"/>
    </location>
</feature>
<reference evidence="2 3" key="1">
    <citation type="journal article" date="2019" name="Int. J. Syst. Evol. Microbiol.">
        <title>The Global Catalogue of Microorganisms (GCM) 10K type strain sequencing project: providing services to taxonomists for standard genome sequencing and annotation.</title>
        <authorList>
            <consortium name="The Broad Institute Genomics Platform"/>
            <consortium name="The Broad Institute Genome Sequencing Center for Infectious Disease"/>
            <person name="Wu L."/>
            <person name="Ma J."/>
        </authorList>
    </citation>
    <scope>NUCLEOTIDE SEQUENCE [LARGE SCALE GENOMIC DNA]</scope>
    <source>
        <strain evidence="2 3">CGMCC 1.15824</strain>
    </source>
</reference>
<dbReference type="Proteomes" id="UP001595925">
    <property type="component" value="Unassembled WGS sequence"/>
</dbReference>
<dbReference type="InterPro" id="IPR036388">
    <property type="entry name" value="WH-like_DNA-bd_sf"/>
</dbReference>
<keyword evidence="3" id="KW-1185">Reference proteome</keyword>
<dbReference type="CDD" id="cd00090">
    <property type="entry name" value="HTH_ARSR"/>
    <property type="match status" value="1"/>
</dbReference>
<dbReference type="SUPFAM" id="SSF46785">
    <property type="entry name" value="Winged helix' DNA-binding domain"/>
    <property type="match status" value="1"/>
</dbReference>
<dbReference type="RefSeq" id="WP_224829932.1">
    <property type="nucleotide sequence ID" value="NZ_JAIVEF010000032.1"/>
</dbReference>
<accession>A0ABD5QK19</accession>
<dbReference type="Gene3D" id="1.10.10.10">
    <property type="entry name" value="Winged helix-like DNA-binding domain superfamily/Winged helix DNA-binding domain"/>
    <property type="match status" value="1"/>
</dbReference>
<name>A0ABD5QK19_9EURY</name>
<dbReference type="AlphaFoldDB" id="A0ABD5QK19"/>
<evidence type="ECO:0000313" key="2">
    <source>
        <dbReference type="EMBL" id="MFC4990048.1"/>
    </source>
</evidence>
<dbReference type="InterPro" id="IPR011991">
    <property type="entry name" value="ArsR-like_HTH"/>
</dbReference>
<comment type="caution">
    <text evidence="2">The sequence shown here is derived from an EMBL/GenBank/DDBJ whole genome shotgun (WGS) entry which is preliminary data.</text>
</comment>
<evidence type="ECO:0000259" key="1">
    <source>
        <dbReference type="Pfam" id="PF12802"/>
    </source>
</evidence>
<evidence type="ECO:0000313" key="3">
    <source>
        <dbReference type="Proteomes" id="UP001595925"/>
    </source>
</evidence>
<dbReference type="InterPro" id="IPR036390">
    <property type="entry name" value="WH_DNA-bd_sf"/>
</dbReference>
<dbReference type="InterPro" id="IPR000835">
    <property type="entry name" value="HTH_MarR-typ"/>
</dbReference>